<proteinExistence type="predicted"/>
<dbReference type="Proteomes" id="UP000215506">
    <property type="component" value="Unassembled WGS sequence"/>
</dbReference>
<dbReference type="InterPro" id="IPR009061">
    <property type="entry name" value="DNA-bd_dom_put_sf"/>
</dbReference>
<reference evidence="2 3" key="1">
    <citation type="submission" date="2017-07" db="EMBL/GenBank/DDBJ databases">
        <title>First draft Genome Sequence of Nocardia cerradoensis isolated from human infection.</title>
        <authorList>
            <person name="Carrasco G."/>
        </authorList>
    </citation>
    <scope>NUCLEOTIDE SEQUENCE [LARGE SCALE GENOMIC DNA]</scope>
    <source>
        <strain evidence="2 3">CNM20130759</strain>
    </source>
</reference>
<evidence type="ECO:0000313" key="3">
    <source>
        <dbReference type="Proteomes" id="UP000215506"/>
    </source>
</evidence>
<name>A0A231H687_9NOCA</name>
<protein>
    <recommendedName>
        <fullName evidence="1">Helix-turn-helix domain-containing protein</fullName>
    </recommendedName>
</protein>
<organism evidence="2 3">
    <name type="scientific">Nocardia cerradoensis</name>
    <dbReference type="NCBI Taxonomy" id="85688"/>
    <lineage>
        <taxon>Bacteria</taxon>
        <taxon>Bacillati</taxon>
        <taxon>Actinomycetota</taxon>
        <taxon>Actinomycetes</taxon>
        <taxon>Mycobacteriales</taxon>
        <taxon>Nocardiaceae</taxon>
        <taxon>Nocardia</taxon>
    </lineage>
</organism>
<dbReference type="InterPro" id="IPR041657">
    <property type="entry name" value="HTH_17"/>
</dbReference>
<dbReference type="RefSeq" id="WP_094025755.1">
    <property type="nucleotide sequence ID" value="NZ_NGAF01000006.1"/>
</dbReference>
<dbReference type="SUPFAM" id="SSF46955">
    <property type="entry name" value="Putative DNA-binding domain"/>
    <property type="match status" value="1"/>
</dbReference>
<accession>A0A231H687</accession>
<evidence type="ECO:0000313" key="2">
    <source>
        <dbReference type="EMBL" id="OXR44371.1"/>
    </source>
</evidence>
<dbReference type="EMBL" id="NGAF01000006">
    <property type="protein sequence ID" value="OXR44371.1"/>
    <property type="molecule type" value="Genomic_DNA"/>
</dbReference>
<feature type="domain" description="Helix-turn-helix" evidence="1">
    <location>
        <begin position="11"/>
        <end position="56"/>
    </location>
</feature>
<dbReference type="Pfam" id="PF12728">
    <property type="entry name" value="HTH_17"/>
    <property type="match status" value="1"/>
</dbReference>
<sequence length="64" mass="7206">MHYPDRMNTLQAAEYLGVSPQTLRNKRARGGGPRSYRILRDVVYDRADLDLFIAQQKAATLVGA</sequence>
<comment type="caution">
    <text evidence="2">The sequence shown here is derived from an EMBL/GenBank/DDBJ whole genome shotgun (WGS) entry which is preliminary data.</text>
</comment>
<gene>
    <name evidence="2" type="ORF">B7C42_03160</name>
</gene>
<keyword evidence="3" id="KW-1185">Reference proteome</keyword>
<dbReference type="AlphaFoldDB" id="A0A231H687"/>
<evidence type="ECO:0000259" key="1">
    <source>
        <dbReference type="Pfam" id="PF12728"/>
    </source>
</evidence>